<dbReference type="SMART" id="SM00338">
    <property type="entry name" value="BRLZ"/>
    <property type="match status" value="1"/>
</dbReference>
<evidence type="ECO:0000256" key="4">
    <source>
        <dbReference type="ARBA" id="ARBA00038132"/>
    </source>
</evidence>
<dbReference type="EMBL" id="CAJPDS010000005">
    <property type="protein sequence ID" value="CAF9907677.1"/>
    <property type="molecule type" value="Genomic_DNA"/>
</dbReference>
<dbReference type="SUPFAM" id="SSF57959">
    <property type="entry name" value="Leucine zipper domain"/>
    <property type="match status" value="1"/>
</dbReference>
<dbReference type="SUPFAM" id="SSF111430">
    <property type="entry name" value="YAP1 redox domain"/>
    <property type="match status" value="1"/>
</dbReference>
<feature type="compositionally biased region" description="Basic and acidic residues" evidence="5">
    <location>
        <begin position="186"/>
        <end position="223"/>
    </location>
</feature>
<gene>
    <name evidence="7" type="primary">YAP1</name>
    <name evidence="7" type="ORF">HETSPECPRED_007225</name>
</gene>
<dbReference type="Pfam" id="PF08601">
    <property type="entry name" value="PAP1"/>
    <property type="match status" value="1"/>
</dbReference>
<dbReference type="CDD" id="cd14688">
    <property type="entry name" value="bZIP_YAP"/>
    <property type="match status" value="1"/>
</dbReference>
<dbReference type="OrthoDB" id="5380163at2759"/>
<evidence type="ECO:0000313" key="7">
    <source>
        <dbReference type="EMBL" id="CAF9907677.1"/>
    </source>
</evidence>
<dbReference type="InterPro" id="IPR004827">
    <property type="entry name" value="bZIP"/>
</dbReference>
<evidence type="ECO:0000256" key="3">
    <source>
        <dbReference type="ARBA" id="ARBA00023242"/>
    </source>
</evidence>
<keyword evidence="8" id="KW-1185">Reference proteome</keyword>
<proteinExistence type="inferred from homology"/>
<feature type="region of interest" description="Disordered" evidence="5">
    <location>
        <begin position="1"/>
        <end position="223"/>
    </location>
</feature>
<keyword evidence="7" id="KW-0238">DNA-binding</keyword>
<evidence type="ECO:0000256" key="5">
    <source>
        <dbReference type="SAM" id="MobiDB-lite"/>
    </source>
</evidence>
<dbReference type="PROSITE" id="PS50217">
    <property type="entry name" value="BZIP"/>
    <property type="match status" value="1"/>
</dbReference>
<feature type="compositionally biased region" description="Polar residues" evidence="5">
    <location>
        <begin position="67"/>
        <end position="84"/>
    </location>
</feature>
<sequence>MSASPSTQSIPNLRLTENEQSLLRAALSSNANPAQLTPHRSIKPSTAERPASRQESAAPDYRRNLATMGSYSTNMYTSPDQETPASGLVDGPDSDTSPLLDFELEDGNFDWDNTGMIGDLPRTSNGDETEHHDKRKKSIDEDDGDEGTGKRREGEEKGSARKPGRKPLTGEPTTKRKAQNRAAQRAFRERKERHLKDLELKVEDLEKASESTNHENGRLRAQVDRLNTEVKEYRKRLSLTAPGIGRSPPTASPVPYNSYTASNNDFQFAFPKFGDLPGSIFGSNGSLAKVPSPPTRSNSSVDRGSSTSIPSLARASSSQSPTANSPMSINDNYNTFSNGPNFYHSSSSGLNGGSMDELNGLFSPSILESASRSSAKDYGFSATGPSAPSAPKKSSSTDSYSVVASTPNFNPTSTSSPSVSSMSHGGQGSSCGTTPEPSAESPGHRKQSEGALNTINEETATPASMQGKENFCSEWAKTCGSIANPVPQTMFGSNGPSASSMVKSPDLNSATNNNGIDWMAQQNGGQFDPVLFGDYRDPQENIMNGGFGDFFNEAFLPPDLGSPFNTGELLNEPLLQQTTPAPSAAPSKTDLMKQVEAAQEANDDPQSVPAKLQTFIGCDKLWDRVQASEKVSSGEFDMDDLCSQLKMKAKCSGKGAVIDQADVDRILGPLPSPKDNKKGLLGKFL</sequence>
<dbReference type="PANTHER" id="PTHR40621:SF6">
    <property type="entry name" value="AP-1-LIKE TRANSCRIPTION FACTOR YAP1-RELATED"/>
    <property type="match status" value="1"/>
</dbReference>
<organism evidence="7 8">
    <name type="scientific">Heterodermia speciosa</name>
    <dbReference type="NCBI Taxonomy" id="116794"/>
    <lineage>
        <taxon>Eukaryota</taxon>
        <taxon>Fungi</taxon>
        <taxon>Dikarya</taxon>
        <taxon>Ascomycota</taxon>
        <taxon>Pezizomycotina</taxon>
        <taxon>Lecanoromycetes</taxon>
        <taxon>OSLEUM clade</taxon>
        <taxon>Lecanoromycetidae</taxon>
        <taxon>Caliciales</taxon>
        <taxon>Physciaceae</taxon>
        <taxon>Heterodermia</taxon>
    </lineage>
</organism>
<dbReference type="GO" id="GO:0034599">
    <property type="term" value="P:cellular response to oxidative stress"/>
    <property type="evidence" value="ECO:0007669"/>
    <property type="project" value="UniProtKB-ARBA"/>
</dbReference>
<name>A0A8H3EKT9_9LECA</name>
<evidence type="ECO:0000313" key="8">
    <source>
        <dbReference type="Proteomes" id="UP000664521"/>
    </source>
</evidence>
<feature type="region of interest" description="Disordered" evidence="5">
    <location>
        <begin position="285"/>
        <end position="332"/>
    </location>
</feature>
<dbReference type="PROSITE" id="PS00036">
    <property type="entry name" value="BZIP_BASIC"/>
    <property type="match status" value="1"/>
</dbReference>
<evidence type="ECO:0000259" key="6">
    <source>
        <dbReference type="PROSITE" id="PS50217"/>
    </source>
</evidence>
<feature type="compositionally biased region" description="Basic and acidic residues" evidence="5">
    <location>
        <begin position="147"/>
        <end position="159"/>
    </location>
</feature>
<dbReference type="GO" id="GO:0090575">
    <property type="term" value="C:RNA polymerase II transcription regulator complex"/>
    <property type="evidence" value="ECO:0007669"/>
    <property type="project" value="TreeGrafter"/>
</dbReference>
<feature type="domain" description="BZIP" evidence="6">
    <location>
        <begin position="170"/>
        <end position="233"/>
    </location>
</feature>
<dbReference type="InterPro" id="IPR023167">
    <property type="entry name" value="Yap1_redox_dom_sf"/>
</dbReference>
<feature type="compositionally biased region" description="Polar residues" evidence="5">
    <location>
        <begin position="295"/>
        <end position="332"/>
    </location>
</feature>
<accession>A0A8H3EKT9</accession>
<reference evidence="7" key="1">
    <citation type="submission" date="2021-03" db="EMBL/GenBank/DDBJ databases">
        <authorList>
            <person name="Tagirdzhanova G."/>
        </authorList>
    </citation>
    <scope>NUCLEOTIDE SEQUENCE</scope>
</reference>
<dbReference type="GO" id="GO:0005737">
    <property type="term" value="C:cytoplasm"/>
    <property type="evidence" value="ECO:0007669"/>
    <property type="project" value="UniProtKB-SubCell"/>
</dbReference>
<feature type="region of interest" description="Disordered" evidence="5">
    <location>
        <begin position="376"/>
        <end position="450"/>
    </location>
</feature>
<dbReference type="InterPro" id="IPR013910">
    <property type="entry name" value="TF_PAP1"/>
</dbReference>
<dbReference type="GO" id="GO:0000976">
    <property type="term" value="F:transcription cis-regulatory region binding"/>
    <property type="evidence" value="ECO:0007669"/>
    <property type="project" value="InterPro"/>
</dbReference>
<dbReference type="FunFam" id="1.20.5.170:FF:000067">
    <property type="entry name" value="BZIP transcription factor"/>
    <property type="match status" value="1"/>
</dbReference>
<dbReference type="GO" id="GO:0001228">
    <property type="term" value="F:DNA-binding transcription activator activity, RNA polymerase II-specific"/>
    <property type="evidence" value="ECO:0007669"/>
    <property type="project" value="TreeGrafter"/>
</dbReference>
<feature type="compositionally biased region" description="Polar residues" evidence="5">
    <location>
        <begin position="1"/>
        <end position="11"/>
    </location>
</feature>
<dbReference type="PANTHER" id="PTHR40621">
    <property type="entry name" value="TRANSCRIPTION FACTOR KAPC-RELATED"/>
    <property type="match status" value="1"/>
</dbReference>
<comment type="subcellular location">
    <subcellularLocation>
        <location evidence="2">Cytoplasm</location>
    </subcellularLocation>
    <subcellularLocation>
        <location evidence="1">Nucleus</location>
    </subcellularLocation>
</comment>
<evidence type="ECO:0000256" key="1">
    <source>
        <dbReference type="ARBA" id="ARBA00004123"/>
    </source>
</evidence>
<dbReference type="AlphaFoldDB" id="A0A8H3EKT9"/>
<dbReference type="Pfam" id="PF00170">
    <property type="entry name" value="bZIP_1"/>
    <property type="match status" value="1"/>
</dbReference>
<evidence type="ECO:0000256" key="2">
    <source>
        <dbReference type="ARBA" id="ARBA00004496"/>
    </source>
</evidence>
<dbReference type="InterPro" id="IPR050936">
    <property type="entry name" value="AP-1-like"/>
</dbReference>
<feature type="compositionally biased region" description="Low complexity" evidence="5">
    <location>
        <begin position="381"/>
        <end position="423"/>
    </location>
</feature>
<dbReference type="InterPro" id="IPR046347">
    <property type="entry name" value="bZIP_sf"/>
</dbReference>
<protein>
    <submittedName>
        <fullName evidence="7">DNA-binding transcription factor yap1</fullName>
    </submittedName>
</protein>
<dbReference type="Gene3D" id="1.20.5.170">
    <property type="match status" value="1"/>
</dbReference>
<keyword evidence="3" id="KW-0539">Nucleus</keyword>
<comment type="caution">
    <text evidence="7">The sequence shown here is derived from an EMBL/GenBank/DDBJ whole genome shotgun (WGS) entry which is preliminary data.</text>
</comment>
<dbReference type="Proteomes" id="UP000664521">
    <property type="component" value="Unassembled WGS sequence"/>
</dbReference>
<comment type="similarity">
    <text evidence="4">Belongs to the bZIP family. YAP subfamily.</text>
</comment>
<dbReference type="Gene3D" id="1.10.238.100">
    <property type="entry name" value="YAP1 redox domain. Chain B"/>
    <property type="match status" value="1"/>
</dbReference>